<organism evidence="2 3">
    <name type="scientific">Thalassospira lucentensis</name>
    <dbReference type="NCBI Taxonomy" id="168935"/>
    <lineage>
        <taxon>Bacteria</taxon>
        <taxon>Pseudomonadati</taxon>
        <taxon>Pseudomonadota</taxon>
        <taxon>Alphaproteobacteria</taxon>
        <taxon>Rhodospirillales</taxon>
        <taxon>Thalassospiraceae</taxon>
        <taxon>Thalassospira</taxon>
    </lineage>
</organism>
<dbReference type="InterPro" id="IPR050834">
    <property type="entry name" value="Glycosyltransf_2"/>
</dbReference>
<dbReference type="PANTHER" id="PTHR43685:SF2">
    <property type="entry name" value="GLYCOSYLTRANSFERASE 2-LIKE DOMAIN-CONTAINING PROTEIN"/>
    <property type="match status" value="1"/>
</dbReference>
<sequence>MIDRGSNSVSVIIPTWNRASSIRAAIESVLSQTFEVTEILVCDDGSTDSTAEIIHGISQTHPKVIWVSGPRSGRPAAPRNRGLKVANGQWIAFLDSDDIWLPNKLAMQLEATSKYNCSAVCTNSWRIKPNKSEKDLLLSQKSKLITFNDLLNINLVHCSSALVHRDILEKTGGFPESRSLTVGEDYALWLRVSKLTDIIYIGEPSVIYLDDPINSIRSKSLNGWQEKINVVDDLRLWILKEYKKRDQLLIFRLILLIFYFKMRKYISLTVNFILGKK</sequence>
<proteinExistence type="predicted"/>
<dbReference type="SUPFAM" id="SSF53448">
    <property type="entry name" value="Nucleotide-diphospho-sugar transferases"/>
    <property type="match status" value="1"/>
</dbReference>
<evidence type="ECO:0000259" key="1">
    <source>
        <dbReference type="Pfam" id="PF00535"/>
    </source>
</evidence>
<dbReference type="RefSeq" id="WP_062950201.1">
    <property type="nucleotide sequence ID" value="NZ_LPVY01000005.1"/>
</dbReference>
<evidence type="ECO:0000313" key="3">
    <source>
        <dbReference type="Proteomes" id="UP000076335"/>
    </source>
</evidence>
<evidence type="ECO:0000313" key="2">
    <source>
        <dbReference type="EMBL" id="KZB66856.1"/>
    </source>
</evidence>
<dbReference type="EMBL" id="LPVY01000005">
    <property type="protein sequence ID" value="KZB66856.1"/>
    <property type="molecule type" value="Genomic_DNA"/>
</dbReference>
<dbReference type="Proteomes" id="UP000076335">
    <property type="component" value="Unassembled WGS sequence"/>
</dbReference>
<comment type="caution">
    <text evidence="2">The sequence shown here is derived from an EMBL/GenBank/DDBJ whole genome shotgun (WGS) entry which is preliminary data.</text>
</comment>
<dbReference type="OrthoDB" id="6383742at2"/>
<dbReference type="Gene3D" id="3.90.550.10">
    <property type="entry name" value="Spore Coat Polysaccharide Biosynthesis Protein SpsA, Chain A"/>
    <property type="match status" value="1"/>
</dbReference>
<dbReference type="AlphaFoldDB" id="A0A154L921"/>
<feature type="domain" description="Glycosyltransferase 2-like" evidence="1">
    <location>
        <begin position="10"/>
        <end position="171"/>
    </location>
</feature>
<accession>A0A154L921</accession>
<dbReference type="Pfam" id="PF00535">
    <property type="entry name" value="Glycos_transf_2"/>
    <property type="match status" value="1"/>
</dbReference>
<dbReference type="PANTHER" id="PTHR43685">
    <property type="entry name" value="GLYCOSYLTRANSFERASE"/>
    <property type="match status" value="1"/>
</dbReference>
<name>A0A154L921_9PROT</name>
<protein>
    <recommendedName>
        <fullName evidence="1">Glycosyltransferase 2-like domain-containing protein</fullName>
    </recommendedName>
</protein>
<dbReference type="InterPro" id="IPR029044">
    <property type="entry name" value="Nucleotide-diphossugar_trans"/>
</dbReference>
<reference evidence="2 3" key="1">
    <citation type="submission" date="2015-12" db="EMBL/GenBank/DDBJ databases">
        <title>Genome sequence of Thalassospira lucentensis MCCC 1A02072.</title>
        <authorList>
            <person name="Lu L."/>
            <person name="Lai Q."/>
            <person name="Shao Z."/>
            <person name="Qian P."/>
        </authorList>
    </citation>
    <scope>NUCLEOTIDE SEQUENCE [LARGE SCALE GENOMIC DNA]</scope>
    <source>
        <strain evidence="2 3">MCCC 1A02072</strain>
    </source>
</reference>
<gene>
    <name evidence="2" type="ORF">AUP42_15120</name>
</gene>
<dbReference type="InterPro" id="IPR001173">
    <property type="entry name" value="Glyco_trans_2-like"/>
</dbReference>